<dbReference type="Pfam" id="PF07833">
    <property type="entry name" value="Cu_amine_oxidN1"/>
    <property type="match status" value="1"/>
</dbReference>
<dbReference type="EMBL" id="JADPKZ010000047">
    <property type="protein sequence ID" value="MBF8378752.1"/>
    <property type="molecule type" value="Genomic_DNA"/>
</dbReference>
<dbReference type="Gene3D" id="3.40.720.10">
    <property type="entry name" value="Alkaline Phosphatase, subunit A"/>
    <property type="match status" value="2"/>
</dbReference>
<dbReference type="PANTHER" id="PTHR31956:SF1">
    <property type="entry name" value="NON-SPECIFIC PHOSPHOLIPASE C1"/>
    <property type="match status" value="1"/>
</dbReference>
<feature type="chain" id="PRO_5045951694" evidence="2">
    <location>
        <begin position="27"/>
        <end position="608"/>
    </location>
</feature>
<dbReference type="Pfam" id="PF04185">
    <property type="entry name" value="Phosphoesterase"/>
    <property type="match status" value="1"/>
</dbReference>
<organism evidence="4 5">
    <name type="scientific">Alicyclobacillus mali</name>
    <name type="common">ex Roth et al. 2021</name>
    <dbReference type="NCBI Taxonomy" id="1123961"/>
    <lineage>
        <taxon>Bacteria</taxon>
        <taxon>Bacillati</taxon>
        <taxon>Bacillota</taxon>
        <taxon>Bacilli</taxon>
        <taxon>Bacillales</taxon>
        <taxon>Alicyclobacillaceae</taxon>
        <taxon>Alicyclobacillus</taxon>
    </lineage>
</organism>
<dbReference type="RefSeq" id="WP_195868103.1">
    <property type="nucleotide sequence ID" value="NZ_JADPKZ010000047.1"/>
</dbReference>
<evidence type="ECO:0000256" key="2">
    <source>
        <dbReference type="SAM" id="SignalP"/>
    </source>
</evidence>
<keyword evidence="5" id="KW-1185">Reference proteome</keyword>
<accession>A0ABS0F657</accession>
<proteinExistence type="predicted"/>
<reference evidence="4 5" key="1">
    <citation type="submission" date="2020-11" db="EMBL/GenBank/DDBJ databases">
        <title>Genomic insight of Alicyclobacillus mali FL 18 reveals a new arsenic-resistant strain, with potential in environmental biotechnology.</title>
        <authorList>
            <person name="Fiorentino G."/>
            <person name="Gallo G."/>
            <person name="Aulitto M."/>
        </authorList>
    </citation>
    <scope>NUCLEOTIDE SEQUENCE [LARGE SCALE GENOMIC DNA]</scope>
    <source>
        <strain evidence="4 5">FL 18</strain>
    </source>
</reference>
<keyword evidence="1" id="KW-0378">Hydrolase</keyword>
<protein>
    <submittedName>
        <fullName evidence="4">Alkaline phosphatase family protein</fullName>
    </submittedName>
</protein>
<gene>
    <name evidence="4" type="ORF">IW967_12890</name>
</gene>
<evidence type="ECO:0000259" key="3">
    <source>
        <dbReference type="Pfam" id="PF07833"/>
    </source>
</evidence>
<dbReference type="CDD" id="cd16013">
    <property type="entry name" value="AcpA"/>
    <property type="match status" value="1"/>
</dbReference>
<sequence>MKARRWSPVLAASVAMLTAMAPQALASDTVSPTAKTPTPIQHLVVIFDENVSFDHYFGTYPNAANPAGEPPFYAAPDTPSVNGLSGSLLTNNPNGTNPQRLDRSQAVTQDMNHNYTPEQQSVDGGRMDNFINTVGRGNPIDLDYYDGNTVTALWYYAQHFALNDNAYCTQYGPSTPGAINLISGDTAGATVYSSNETTGTAQVLQPGSKNFPTNAVTQNGVDIGDIDPYYDSASKGMTMAMSGKNIGDLLNAKGITWGWFQGGFANPNAKDNNIAGTDETTDYSAHHEPFQYYASTANPNHLPPSSVSMIGHTDQANHQYDITDFFMALQNGNMPAVSFLKAPEYEDGHAGYSDPLDEQRWLVQTINQIEASPDWSSTAIVITYDDSDGWYDHVMPPLVNGSNDPAVDVLGGKPVLQNGTDRAGYGPRVPFLVISPYAKHNFVDNTLIDQTSVLKFIEQNWGLGSLGPASYDTLAGSLMNMFDWHLNNPPVFLDPTTGEPVTPDAQPQVVRGVTYLSLNHYAQNLDVVLREANGVARFTYQGHDVAIDERSGKVSVDGEPVHLKAPLMRSNGVWLVPVDEIDPLIGAEMHTYTYGNLTFYLFSPQQAD</sequence>
<dbReference type="InterPro" id="IPR007312">
    <property type="entry name" value="Phosphoesterase"/>
</dbReference>
<dbReference type="Proteomes" id="UP000642910">
    <property type="component" value="Unassembled WGS sequence"/>
</dbReference>
<evidence type="ECO:0000313" key="4">
    <source>
        <dbReference type="EMBL" id="MBF8378752.1"/>
    </source>
</evidence>
<feature type="signal peptide" evidence="2">
    <location>
        <begin position="1"/>
        <end position="26"/>
    </location>
</feature>
<comment type="caution">
    <text evidence="4">The sequence shown here is derived from an EMBL/GenBank/DDBJ whole genome shotgun (WGS) entry which is preliminary data.</text>
</comment>
<name>A0ABS0F657_9BACL</name>
<dbReference type="InterPro" id="IPR012854">
    <property type="entry name" value="Cu_amine_oxidase-like_N"/>
</dbReference>
<dbReference type="InterPro" id="IPR017850">
    <property type="entry name" value="Alkaline_phosphatase_core_sf"/>
</dbReference>
<evidence type="ECO:0000313" key="5">
    <source>
        <dbReference type="Proteomes" id="UP000642910"/>
    </source>
</evidence>
<feature type="domain" description="Copper amine oxidase-like N-terminal" evidence="3">
    <location>
        <begin position="498"/>
        <end position="588"/>
    </location>
</feature>
<evidence type="ECO:0000256" key="1">
    <source>
        <dbReference type="ARBA" id="ARBA00022801"/>
    </source>
</evidence>
<keyword evidence="2" id="KW-0732">Signal</keyword>
<dbReference type="PANTHER" id="PTHR31956">
    <property type="entry name" value="NON-SPECIFIC PHOSPHOLIPASE C4-RELATED"/>
    <property type="match status" value="1"/>
</dbReference>